<dbReference type="OrthoDB" id="187549at2759"/>
<feature type="transmembrane region" description="Helical" evidence="1">
    <location>
        <begin position="205"/>
        <end position="229"/>
    </location>
</feature>
<keyword evidence="1" id="KW-0812">Transmembrane</keyword>
<dbReference type="EMBL" id="JAFCMP010000536">
    <property type="protein sequence ID" value="KAG5176433.1"/>
    <property type="molecule type" value="Genomic_DNA"/>
</dbReference>
<keyword evidence="1" id="KW-0472">Membrane</keyword>
<dbReference type="Proteomes" id="UP000664859">
    <property type="component" value="Unassembled WGS sequence"/>
</dbReference>
<gene>
    <name evidence="2" type="ORF">JKP88DRAFT_261515</name>
</gene>
<keyword evidence="3" id="KW-1185">Reference proteome</keyword>
<keyword evidence="1" id="KW-1133">Transmembrane helix</keyword>
<feature type="transmembrane region" description="Helical" evidence="1">
    <location>
        <begin position="14"/>
        <end position="33"/>
    </location>
</feature>
<protein>
    <submittedName>
        <fullName evidence="2">Uncharacterized protein</fullName>
    </submittedName>
</protein>
<comment type="caution">
    <text evidence="2">The sequence shown here is derived from an EMBL/GenBank/DDBJ whole genome shotgun (WGS) entry which is preliminary data.</text>
</comment>
<evidence type="ECO:0000313" key="2">
    <source>
        <dbReference type="EMBL" id="KAG5176433.1"/>
    </source>
</evidence>
<evidence type="ECO:0000313" key="3">
    <source>
        <dbReference type="Proteomes" id="UP000664859"/>
    </source>
</evidence>
<proteinExistence type="predicted"/>
<accession>A0A835YTS8</accession>
<organism evidence="2 3">
    <name type="scientific">Tribonema minus</name>
    <dbReference type="NCBI Taxonomy" id="303371"/>
    <lineage>
        <taxon>Eukaryota</taxon>
        <taxon>Sar</taxon>
        <taxon>Stramenopiles</taxon>
        <taxon>Ochrophyta</taxon>
        <taxon>PX clade</taxon>
        <taxon>Xanthophyceae</taxon>
        <taxon>Tribonematales</taxon>
        <taxon>Tribonemataceae</taxon>
        <taxon>Tribonema</taxon>
    </lineage>
</organism>
<sequence>MLDLNWYSMPQNEFNTVVGFMALAFQGILPYTIMANKSIFSDVGGFRALPAVKTGEEVTVSNQPLLLYGEPIRLIDVINIVSRFESFDELQDELRDDGNRSNYLRREYFKQKVLTLAPKAWPADENGVPVGQDMFASTSVATLKNKEIRDSALDVVFDVFSGSSRAYIADRFKVEYNLDSWRPDARSFNVAAFEKDLLVTRYSILFIYAVLLLLQLACWSVFFINPLALRFLVKSDHWF</sequence>
<dbReference type="AlphaFoldDB" id="A0A835YTS8"/>
<name>A0A835YTS8_9STRA</name>
<evidence type="ECO:0000256" key="1">
    <source>
        <dbReference type="SAM" id="Phobius"/>
    </source>
</evidence>
<reference evidence="2" key="1">
    <citation type="submission" date="2021-02" db="EMBL/GenBank/DDBJ databases">
        <title>First Annotated Genome of the Yellow-green Alga Tribonema minus.</title>
        <authorList>
            <person name="Mahan K.M."/>
        </authorList>
    </citation>
    <scope>NUCLEOTIDE SEQUENCE</scope>
    <source>
        <strain evidence="2">UTEX B ZZ1240</strain>
    </source>
</reference>